<sequence>MDEELERVTRIKKYIDILKEIKSLQNMAEHGEETVQTVEDILNTVSNLSSEDKKPQEVLYEMEIINLCSLVLRDVANNIKTSAELTIDDFIENLNLNMTTVICEPNENRWMKLNDESKRIFPAHLSLSKFIPCENTEMTLPSKRTYQKKSREKEPLSQKSQPTKLMDKHNDKVETDNVNRVYRVLKEMYKNNDRQPLSYLNFVVDPSSFSKTVENIFNVSFLVRDNFVNMATCGNEVVIKPNRSQMTSESMESTSETKQMVVALDFNKWQVLAIFQLTFFLLSPKKSFLKTTTDPK</sequence>
<keyword evidence="5 7" id="KW-0234">DNA repair</keyword>
<evidence type="ECO:0000256" key="2">
    <source>
        <dbReference type="ARBA" id="ARBA00008997"/>
    </source>
</evidence>
<dbReference type="AlphaFoldDB" id="A0ABD0YVX4"/>
<evidence type="ECO:0000256" key="3">
    <source>
        <dbReference type="ARBA" id="ARBA00022763"/>
    </source>
</evidence>
<proteinExistence type="inferred from homology"/>
<dbReference type="PANTHER" id="PTHR16140:SF0">
    <property type="entry name" value="NON-STRUCTURAL MAINTENANCE OF CHROMOSOMES ELEMENT 4"/>
    <property type="match status" value="1"/>
</dbReference>
<dbReference type="PANTHER" id="PTHR16140">
    <property type="entry name" value="NON-STRUCTURAL MAINTENANCE OF CHROMOSOMES ELEMENT 4"/>
    <property type="match status" value="1"/>
</dbReference>
<comment type="similarity">
    <text evidence="2 7">Belongs to the NSE4 family.</text>
</comment>
<evidence type="ECO:0000256" key="6">
    <source>
        <dbReference type="ARBA" id="ARBA00023242"/>
    </source>
</evidence>
<keyword evidence="11" id="KW-1185">Reference proteome</keyword>
<name>A0ABD0YVX4_9HEMI</name>
<evidence type="ECO:0000256" key="7">
    <source>
        <dbReference type="RuleBase" id="RU365071"/>
    </source>
</evidence>
<evidence type="ECO:0000313" key="11">
    <source>
        <dbReference type="Proteomes" id="UP001558652"/>
    </source>
</evidence>
<accession>A0ABD0YVX4</accession>
<dbReference type="GO" id="GO:0006310">
    <property type="term" value="P:DNA recombination"/>
    <property type="evidence" value="ECO:0007669"/>
    <property type="project" value="UniProtKB-UniRule"/>
</dbReference>
<dbReference type="GO" id="GO:0005634">
    <property type="term" value="C:nucleus"/>
    <property type="evidence" value="ECO:0007669"/>
    <property type="project" value="UniProtKB-SubCell"/>
</dbReference>
<comment type="caution">
    <text evidence="10">The sequence shown here is derived from an EMBL/GenBank/DDBJ whole genome shotgun (WGS) entry which is preliminary data.</text>
</comment>
<dbReference type="GO" id="GO:0006281">
    <property type="term" value="P:DNA repair"/>
    <property type="evidence" value="ECO:0007669"/>
    <property type="project" value="UniProtKB-UniRule"/>
</dbReference>
<evidence type="ECO:0000256" key="5">
    <source>
        <dbReference type="ARBA" id="ARBA00023204"/>
    </source>
</evidence>
<evidence type="ECO:0000256" key="8">
    <source>
        <dbReference type="SAM" id="MobiDB-lite"/>
    </source>
</evidence>
<keyword evidence="6 7" id="KW-0539">Nucleus</keyword>
<protein>
    <recommendedName>
        <fullName evidence="7">Non-structural maintenance of chromosomes element 4</fullName>
    </recommendedName>
</protein>
<evidence type="ECO:0000259" key="9">
    <source>
        <dbReference type="Pfam" id="PF08743"/>
    </source>
</evidence>
<comment type="subunit">
    <text evidence="7">Component of the SMC5-SMC6 complex.</text>
</comment>
<organism evidence="10 11">
    <name type="scientific">Ranatra chinensis</name>
    <dbReference type="NCBI Taxonomy" id="642074"/>
    <lineage>
        <taxon>Eukaryota</taxon>
        <taxon>Metazoa</taxon>
        <taxon>Ecdysozoa</taxon>
        <taxon>Arthropoda</taxon>
        <taxon>Hexapoda</taxon>
        <taxon>Insecta</taxon>
        <taxon>Pterygota</taxon>
        <taxon>Neoptera</taxon>
        <taxon>Paraneoptera</taxon>
        <taxon>Hemiptera</taxon>
        <taxon>Heteroptera</taxon>
        <taxon>Panheteroptera</taxon>
        <taxon>Nepomorpha</taxon>
        <taxon>Nepidae</taxon>
        <taxon>Ranatrinae</taxon>
        <taxon>Ranatra</taxon>
    </lineage>
</organism>
<comment type="subcellular location">
    <subcellularLocation>
        <location evidence="1 7">Nucleus</location>
    </subcellularLocation>
</comment>
<evidence type="ECO:0000313" key="10">
    <source>
        <dbReference type="EMBL" id="KAL1139881.1"/>
    </source>
</evidence>
<dbReference type="GO" id="GO:0030915">
    <property type="term" value="C:Smc5-Smc6 complex"/>
    <property type="evidence" value="ECO:0007669"/>
    <property type="project" value="UniProtKB-UniRule"/>
</dbReference>
<keyword evidence="3 7" id="KW-0227">DNA damage</keyword>
<evidence type="ECO:0000256" key="4">
    <source>
        <dbReference type="ARBA" id="ARBA00023172"/>
    </source>
</evidence>
<dbReference type="Pfam" id="PF08743">
    <property type="entry name" value="Nse4_C"/>
    <property type="match status" value="1"/>
</dbReference>
<gene>
    <name evidence="10" type="ORF">AAG570_006858</name>
</gene>
<evidence type="ECO:0000256" key="1">
    <source>
        <dbReference type="ARBA" id="ARBA00004123"/>
    </source>
</evidence>
<feature type="domain" description="Non-structural maintenance of chromosome element 4 C-terminal" evidence="9">
    <location>
        <begin position="197"/>
        <end position="272"/>
    </location>
</feature>
<dbReference type="InterPro" id="IPR014854">
    <property type="entry name" value="Nse4_C"/>
</dbReference>
<dbReference type="EMBL" id="JBFDAA010000002">
    <property type="protein sequence ID" value="KAL1139881.1"/>
    <property type="molecule type" value="Genomic_DNA"/>
</dbReference>
<comment type="function">
    <text evidence="7">Component of the SMC5-SMC6 complex, that promotes sister chromatid alignment after DNA damage and facilitates double-stranded DNA breaks (DSBs) repair via homologous recombination between sister chromatids.</text>
</comment>
<feature type="region of interest" description="Disordered" evidence="8">
    <location>
        <begin position="142"/>
        <end position="168"/>
    </location>
</feature>
<keyword evidence="4 7" id="KW-0233">DNA recombination</keyword>
<dbReference type="InterPro" id="IPR027786">
    <property type="entry name" value="Nse4/EID"/>
</dbReference>
<reference evidence="10 11" key="1">
    <citation type="submission" date="2024-07" db="EMBL/GenBank/DDBJ databases">
        <title>Chromosome-level genome assembly of the water stick insect Ranatra chinensis (Heteroptera: Nepidae).</title>
        <authorList>
            <person name="Liu X."/>
        </authorList>
    </citation>
    <scope>NUCLEOTIDE SEQUENCE [LARGE SCALE GENOMIC DNA]</scope>
    <source>
        <strain evidence="10">Cailab_2021Rc</strain>
        <tissue evidence="10">Muscle</tissue>
    </source>
</reference>
<dbReference type="Proteomes" id="UP001558652">
    <property type="component" value="Unassembled WGS sequence"/>
</dbReference>